<organism evidence="2 3">
    <name type="scientific">Cotesia glomerata</name>
    <name type="common">Lepidopteran parasitic wasp</name>
    <name type="synonym">Apanteles glomeratus</name>
    <dbReference type="NCBI Taxonomy" id="32391"/>
    <lineage>
        <taxon>Eukaryota</taxon>
        <taxon>Metazoa</taxon>
        <taxon>Ecdysozoa</taxon>
        <taxon>Arthropoda</taxon>
        <taxon>Hexapoda</taxon>
        <taxon>Insecta</taxon>
        <taxon>Pterygota</taxon>
        <taxon>Neoptera</taxon>
        <taxon>Endopterygota</taxon>
        <taxon>Hymenoptera</taxon>
        <taxon>Apocrita</taxon>
        <taxon>Ichneumonoidea</taxon>
        <taxon>Braconidae</taxon>
        <taxon>Microgastrinae</taxon>
        <taxon>Cotesia</taxon>
    </lineage>
</organism>
<keyword evidence="3" id="KW-1185">Reference proteome</keyword>
<name>A0AAV7HXJ6_COTGL</name>
<proteinExistence type="predicted"/>
<comment type="caution">
    <text evidence="2">The sequence shown here is derived from an EMBL/GenBank/DDBJ whole genome shotgun (WGS) entry which is preliminary data.</text>
</comment>
<reference evidence="2 3" key="1">
    <citation type="journal article" date="2021" name="J. Hered.">
        <title>A chromosome-level genome assembly of the parasitoid wasp, Cotesia glomerata (Hymenoptera: Braconidae).</title>
        <authorList>
            <person name="Pinto B.J."/>
            <person name="Weis J.J."/>
            <person name="Gamble T."/>
            <person name="Ode P.J."/>
            <person name="Paul R."/>
            <person name="Zaspel J.M."/>
        </authorList>
    </citation>
    <scope>NUCLEOTIDE SEQUENCE [LARGE SCALE GENOMIC DNA]</scope>
    <source>
        <strain evidence="2">CgM1</strain>
    </source>
</reference>
<feature type="region of interest" description="Disordered" evidence="1">
    <location>
        <begin position="61"/>
        <end position="106"/>
    </location>
</feature>
<dbReference type="Proteomes" id="UP000826195">
    <property type="component" value="Unassembled WGS sequence"/>
</dbReference>
<evidence type="ECO:0000313" key="3">
    <source>
        <dbReference type="Proteomes" id="UP000826195"/>
    </source>
</evidence>
<protein>
    <submittedName>
        <fullName evidence="2">Uncharacterized protein</fullName>
    </submittedName>
</protein>
<feature type="compositionally biased region" description="Low complexity" evidence="1">
    <location>
        <begin position="62"/>
        <end position="91"/>
    </location>
</feature>
<feature type="compositionally biased region" description="Basic and acidic residues" evidence="1">
    <location>
        <begin position="93"/>
        <end position="105"/>
    </location>
</feature>
<gene>
    <name evidence="2" type="ORF">KQX54_016561</name>
</gene>
<accession>A0AAV7HXJ6</accession>
<dbReference type="AlphaFoldDB" id="A0AAV7HXJ6"/>
<dbReference type="EMBL" id="JAHXZJ010002982">
    <property type="protein sequence ID" value="KAH0535458.1"/>
    <property type="molecule type" value="Genomic_DNA"/>
</dbReference>
<sequence length="162" mass="17781">MSFFSWAKSGRENAEHSGRNLQDGLFQIASQACHILVQVNNTHNVSYGGSNTVTNVAYSKYPSSSRVPSTGSSPMSASGSGKSYPSTSSNSHQHLETPRRAKDQDVVVLLPSRKSRTPRVKHKLSECLVSSNCRVLSGYEVLDRIHAKIYLLKDIRAGDRSE</sequence>
<evidence type="ECO:0000313" key="2">
    <source>
        <dbReference type="EMBL" id="KAH0535458.1"/>
    </source>
</evidence>
<evidence type="ECO:0000256" key="1">
    <source>
        <dbReference type="SAM" id="MobiDB-lite"/>
    </source>
</evidence>